<dbReference type="PATRIC" id="fig|883126.3.peg.4101"/>
<dbReference type="eggNOG" id="COG3291">
    <property type="taxonomic scope" value="Bacteria"/>
</dbReference>
<comment type="caution">
    <text evidence="5">The sequence shown here is derived from an EMBL/GenBank/DDBJ whole genome shotgun (WGS) entry which is preliminary data.</text>
</comment>
<dbReference type="OrthoDB" id="614750at2"/>
<dbReference type="AlphaFoldDB" id="K9D8G8"/>
<dbReference type="RefSeq" id="WP_005669531.1">
    <property type="nucleotide sequence ID" value="NZ_JH992925.1"/>
</dbReference>
<dbReference type="Gene3D" id="3.50.30.30">
    <property type="match status" value="1"/>
</dbReference>
<dbReference type="InterPro" id="IPR046450">
    <property type="entry name" value="PA_dom_sf"/>
</dbReference>
<dbReference type="SUPFAM" id="SSF52025">
    <property type="entry name" value="PA domain"/>
    <property type="match status" value="1"/>
</dbReference>
<evidence type="ECO:0000259" key="4">
    <source>
        <dbReference type="Pfam" id="PF02225"/>
    </source>
</evidence>
<organism evidence="5 6">
    <name type="scientific">Massilia timonae CCUG 45783</name>
    <dbReference type="NCBI Taxonomy" id="883126"/>
    <lineage>
        <taxon>Bacteria</taxon>
        <taxon>Pseudomonadati</taxon>
        <taxon>Pseudomonadota</taxon>
        <taxon>Betaproteobacteria</taxon>
        <taxon>Burkholderiales</taxon>
        <taxon>Oxalobacteraceae</taxon>
        <taxon>Telluria group</taxon>
        <taxon>Massilia</taxon>
    </lineage>
</organism>
<dbReference type="EMBL" id="AGZI01000050">
    <property type="protein sequence ID" value="EKU80533.1"/>
    <property type="molecule type" value="Genomic_DNA"/>
</dbReference>
<feature type="domain" description="PA" evidence="4">
    <location>
        <begin position="310"/>
        <end position="389"/>
    </location>
</feature>
<protein>
    <recommendedName>
        <fullName evidence="4">PA domain-containing protein</fullName>
    </recommendedName>
</protein>
<evidence type="ECO:0000256" key="3">
    <source>
        <dbReference type="SAM" id="SignalP"/>
    </source>
</evidence>
<keyword evidence="1 3" id="KW-0732">Signal</keyword>
<dbReference type="eggNOG" id="COG4412">
    <property type="taxonomic scope" value="Bacteria"/>
</dbReference>
<dbReference type="HOGENOM" id="CLU_493425_0_0_4"/>
<accession>K9D8G8</accession>
<gene>
    <name evidence="5" type="ORF">HMPREF9710_04072</name>
</gene>
<evidence type="ECO:0000256" key="2">
    <source>
        <dbReference type="ARBA" id="ARBA00023180"/>
    </source>
</evidence>
<evidence type="ECO:0000256" key="1">
    <source>
        <dbReference type="ARBA" id="ARBA00022729"/>
    </source>
</evidence>
<dbReference type="InterPro" id="IPR003137">
    <property type="entry name" value="PA_domain"/>
</dbReference>
<feature type="signal peptide" evidence="3">
    <location>
        <begin position="1"/>
        <end position="29"/>
    </location>
</feature>
<evidence type="ECO:0000313" key="5">
    <source>
        <dbReference type="EMBL" id="EKU80533.1"/>
    </source>
</evidence>
<sequence>MITANSFARLAAVVLLAAASLANIAGARAATIVIVNQNGAGIGFNDPTPVEPVGGNPGTTLGQQRLIAFQHAADLWGATLDSDIPIRIGAAFVPLSCTVTSAVLGSAGAPSVWADFPNAPRTDTWYPPALTAKLVGVDLTPPSQQHIIARFNSLLGLYPNCVPGLTFYLGLDNNAGDQIDLVTVLLHEMAHGLGFQTYTDDATGEEIQGTPSIWDHYLLDNRSGRTWVQMTDAERAASAVAWRGLSWNGANVTAAAPSVLARAALMTISGPSASSAAGVYAVGTASFGPPVGATPVSGQLMPIIDQAGGAGLACAPLSTVNALAVRGNIALVDRGNCDYVVKARNVQAAGAIGLVVADNVPGEVAGLPGLDPGITIPALRITQADGQKLKSALQTRSRTRSGVVAQFSVDPLRLAGADEAGRVLLYTPSVNAPGSSVSHYTTEATPNQLMEPAINDDLTHEVAPPHDLTLPLLYDIGW</sequence>
<dbReference type="PANTHER" id="PTHR22702:SF1">
    <property type="entry name" value="PROTEASE-ASSOCIATED DOMAIN-CONTAINING PROTEIN 1"/>
    <property type="match status" value="1"/>
</dbReference>
<proteinExistence type="predicted"/>
<evidence type="ECO:0000313" key="6">
    <source>
        <dbReference type="Proteomes" id="UP000009874"/>
    </source>
</evidence>
<feature type="chain" id="PRO_5003926022" description="PA domain-containing protein" evidence="3">
    <location>
        <begin position="30"/>
        <end position="478"/>
    </location>
</feature>
<dbReference type="CDD" id="cd04818">
    <property type="entry name" value="PA_subtilisin_1"/>
    <property type="match status" value="1"/>
</dbReference>
<reference evidence="5 6" key="1">
    <citation type="submission" date="2012-09" db="EMBL/GenBank/DDBJ databases">
        <title>The Genome Sequence of Massilia timonae CCUG 45783.</title>
        <authorList>
            <consortium name="The Broad Institute Genome Sequencing Platform"/>
            <person name="Earl A."/>
            <person name="Ward D."/>
            <person name="Feldgarden M."/>
            <person name="Gevers D."/>
            <person name="Huys G."/>
            <person name="Walker B."/>
            <person name="Young S.K."/>
            <person name="Zeng Q."/>
            <person name="Gargeya S."/>
            <person name="Fitzgerald M."/>
            <person name="Haas B."/>
            <person name="Abouelleil A."/>
            <person name="Alvarado L."/>
            <person name="Arachchi H.M."/>
            <person name="Berlin A.M."/>
            <person name="Chapman S.B."/>
            <person name="Goldberg J."/>
            <person name="Griggs A."/>
            <person name="Gujja S."/>
            <person name="Hansen M."/>
            <person name="Howarth C."/>
            <person name="Imamovic A."/>
            <person name="Larimer J."/>
            <person name="McCowen C."/>
            <person name="Montmayeur A."/>
            <person name="Murphy C."/>
            <person name="Neiman D."/>
            <person name="Pearson M."/>
            <person name="Priest M."/>
            <person name="Roberts A."/>
            <person name="Saif S."/>
            <person name="Shea T."/>
            <person name="Sisk P."/>
            <person name="Sykes S."/>
            <person name="Wortman J."/>
            <person name="Nusbaum C."/>
            <person name="Birren B."/>
        </authorList>
    </citation>
    <scope>NUCLEOTIDE SEQUENCE [LARGE SCALE GENOMIC DNA]</scope>
    <source>
        <strain evidence="5 6">CCUG 45783</strain>
    </source>
</reference>
<name>K9D8G8_9BURK</name>
<keyword evidence="6" id="KW-1185">Reference proteome</keyword>
<dbReference type="PANTHER" id="PTHR22702">
    <property type="entry name" value="PROTEASE-ASSOCIATED DOMAIN-CONTAINING PROTEIN"/>
    <property type="match status" value="1"/>
</dbReference>
<dbReference type="Proteomes" id="UP000009874">
    <property type="component" value="Unassembled WGS sequence"/>
</dbReference>
<keyword evidence="2" id="KW-0325">Glycoprotein</keyword>
<dbReference type="Pfam" id="PF02225">
    <property type="entry name" value="PA"/>
    <property type="match status" value="1"/>
</dbReference>